<proteinExistence type="predicted"/>
<dbReference type="EMBL" id="OKRC01000001">
    <property type="protein sequence ID" value="SPE18735.1"/>
    <property type="molecule type" value="Genomic_DNA"/>
</dbReference>
<dbReference type="RefSeq" id="WP_016265010.1">
    <property type="nucleotide sequence ID" value="NZ_BJLN01000007.1"/>
</dbReference>
<protein>
    <recommendedName>
        <fullName evidence="4">ECF transporter S component</fullName>
    </recommendedName>
</protein>
<sequence length="181" mass="19239">MKKFKTRHLTIIALAIALNYVGSNIALVLRFPIYLDSIGTILAGALLGPLAGALTATASSVLSGITTDLFALYYLPDGLLTGLLAGCFLYQHQRSKREIPLVAIGVALPGTVVSSLITYFLFHGITSSGSSMIVQLLSGLGLNQFASITLVQAGTDYLDRLLAIVIVTQVCYHLKKQIATL</sequence>
<keyword evidence="1" id="KW-0472">Membrane</keyword>
<dbReference type="Proteomes" id="UP000239650">
    <property type="component" value="Unassembled WGS sequence"/>
</dbReference>
<organism evidence="2 3">
    <name type="scientific">Latilactobacillus sakei</name>
    <name type="common">Lactobacillus sakei</name>
    <dbReference type="NCBI Taxonomy" id="1599"/>
    <lineage>
        <taxon>Bacteria</taxon>
        <taxon>Bacillati</taxon>
        <taxon>Bacillota</taxon>
        <taxon>Bacilli</taxon>
        <taxon>Lactobacillales</taxon>
        <taxon>Lactobacillaceae</taxon>
        <taxon>Latilactobacillus</taxon>
    </lineage>
</organism>
<dbReference type="Pfam" id="PF12822">
    <property type="entry name" value="ECF_trnsprt"/>
    <property type="match status" value="1"/>
</dbReference>
<dbReference type="GO" id="GO:0022857">
    <property type="term" value="F:transmembrane transporter activity"/>
    <property type="evidence" value="ECO:0007669"/>
    <property type="project" value="InterPro"/>
</dbReference>
<evidence type="ECO:0000256" key="1">
    <source>
        <dbReference type="SAM" id="Phobius"/>
    </source>
</evidence>
<accession>A0AAE8J3P3</accession>
<evidence type="ECO:0000313" key="3">
    <source>
        <dbReference type="Proteomes" id="UP000239650"/>
    </source>
</evidence>
<dbReference type="Gene3D" id="1.10.1760.20">
    <property type="match status" value="1"/>
</dbReference>
<reference evidence="2 3" key="1">
    <citation type="submission" date="2018-02" db="EMBL/GenBank/DDBJ databases">
        <authorList>
            <person name="Rodrigo-Torres L."/>
            <person name="Arahal R. D."/>
            <person name="Lucena T."/>
        </authorList>
    </citation>
    <scope>NUCLEOTIDE SEQUENCE [LARGE SCALE GENOMIC DNA]</scope>
    <source>
        <strain evidence="2 3">CECT 9267</strain>
    </source>
</reference>
<evidence type="ECO:0000313" key="2">
    <source>
        <dbReference type="EMBL" id="SPE18735.1"/>
    </source>
</evidence>
<keyword evidence="1" id="KW-1133">Transmembrane helix</keyword>
<comment type="caution">
    <text evidence="2">The sequence shown here is derived from an EMBL/GenBank/DDBJ whole genome shotgun (WGS) entry which is preliminary data.</text>
</comment>
<feature type="transmembrane region" description="Helical" evidence="1">
    <location>
        <begin position="102"/>
        <end position="122"/>
    </location>
</feature>
<keyword evidence="1" id="KW-0812">Transmembrane</keyword>
<name>A0AAE8J3P3_LATSK</name>
<feature type="transmembrane region" description="Helical" evidence="1">
    <location>
        <begin position="6"/>
        <end position="29"/>
    </location>
</feature>
<feature type="transmembrane region" description="Helical" evidence="1">
    <location>
        <begin position="41"/>
        <end position="65"/>
    </location>
</feature>
<feature type="transmembrane region" description="Helical" evidence="1">
    <location>
        <begin position="71"/>
        <end position="90"/>
    </location>
</feature>
<dbReference type="AlphaFoldDB" id="A0AAE8J3P3"/>
<dbReference type="InterPro" id="IPR024529">
    <property type="entry name" value="ECF_trnsprt_substrate-spec"/>
</dbReference>
<gene>
    <name evidence="2" type="ORF">LAS9267_00274</name>
</gene>
<evidence type="ECO:0008006" key="4">
    <source>
        <dbReference type="Google" id="ProtNLM"/>
    </source>
</evidence>